<evidence type="ECO:0000313" key="2">
    <source>
        <dbReference type="EMBL" id="KZP16047.1"/>
    </source>
</evidence>
<evidence type="ECO:0000256" key="1">
    <source>
        <dbReference type="SAM" id="MobiDB-lite"/>
    </source>
</evidence>
<evidence type="ECO:0000313" key="3">
    <source>
        <dbReference type="Proteomes" id="UP000076532"/>
    </source>
</evidence>
<proteinExistence type="predicted"/>
<name>A0A166ERW6_9AGAM</name>
<dbReference type="EMBL" id="KV417598">
    <property type="protein sequence ID" value="KZP16047.1"/>
    <property type="molecule type" value="Genomic_DNA"/>
</dbReference>
<gene>
    <name evidence="2" type="ORF">FIBSPDRAFT_866566</name>
</gene>
<feature type="region of interest" description="Disordered" evidence="1">
    <location>
        <begin position="35"/>
        <end position="58"/>
    </location>
</feature>
<keyword evidence="3" id="KW-1185">Reference proteome</keyword>
<sequence>MSTVSAGAHNISDGVFRRMVVSECECVICPMRPRPRQRALSPKPRCSKNDRGTKMMGL</sequence>
<feature type="non-terminal residue" evidence="2">
    <location>
        <position position="58"/>
    </location>
</feature>
<organism evidence="2 3">
    <name type="scientific">Athelia psychrophila</name>
    <dbReference type="NCBI Taxonomy" id="1759441"/>
    <lineage>
        <taxon>Eukaryota</taxon>
        <taxon>Fungi</taxon>
        <taxon>Dikarya</taxon>
        <taxon>Basidiomycota</taxon>
        <taxon>Agaricomycotina</taxon>
        <taxon>Agaricomycetes</taxon>
        <taxon>Agaricomycetidae</taxon>
        <taxon>Atheliales</taxon>
        <taxon>Atheliaceae</taxon>
        <taxon>Athelia</taxon>
    </lineage>
</organism>
<dbReference type="Proteomes" id="UP000076532">
    <property type="component" value="Unassembled WGS sequence"/>
</dbReference>
<protein>
    <submittedName>
        <fullName evidence="2">Uncharacterized protein</fullName>
    </submittedName>
</protein>
<accession>A0A166ERW6</accession>
<dbReference type="AlphaFoldDB" id="A0A166ERW6"/>
<reference evidence="2 3" key="1">
    <citation type="journal article" date="2016" name="Mol. Biol. Evol.">
        <title>Comparative Genomics of Early-Diverging Mushroom-Forming Fungi Provides Insights into the Origins of Lignocellulose Decay Capabilities.</title>
        <authorList>
            <person name="Nagy L.G."/>
            <person name="Riley R."/>
            <person name="Tritt A."/>
            <person name="Adam C."/>
            <person name="Daum C."/>
            <person name="Floudas D."/>
            <person name="Sun H."/>
            <person name="Yadav J.S."/>
            <person name="Pangilinan J."/>
            <person name="Larsson K.H."/>
            <person name="Matsuura K."/>
            <person name="Barry K."/>
            <person name="Labutti K."/>
            <person name="Kuo R."/>
            <person name="Ohm R.A."/>
            <person name="Bhattacharya S.S."/>
            <person name="Shirouzu T."/>
            <person name="Yoshinaga Y."/>
            <person name="Martin F.M."/>
            <person name="Grigoriev I.V."/>
            <person name="Hibbett D.S."/>
        </authorList>
    </citation>
    <scope>NUCLEOTIDE SEQUENCE [LARGE SCALE GENOMIC DNA]</scope>
    <source>
        <strain evidence="2 3">CBS 109695</strain>
    </source>
</reference>
<feature type="compositionally biased region" description="Basic and acidic residues" evidence="1">
    <location>
        <begin position="47"/>
        <end position="58"/>
    </location>
</feature>